<sequence length="107" mass="11887">MVDWLREQGWMTPSNRVARKTGLPVIPLPAGSARIDDGVLSLAIGDKAARIVLRAQNRNAYPGPGMFKDAALEQVAGGRWNLYHSAYERTEPVKSQRRARSGRRSSR</sequence>
<proteinExistence type="predicted"/>
<protein>
    <submittedName>
        <fullName evidence="1">Uncharacterized protein</fullName>
    </submittedName>
</protein>
<dbReference type="AlphaFoldDB" id="A0A1J5Q7M0"/>
<dbReference type="EMBL" id="MLJW01002032">
    <property type="protein sequence ID" value="OIQ75868.1"/>
    <property type="molecule type" value="Genomic_DNA"/>
</dbReference>
<evidence type="ECO:0000313" key="1">
    <source>
        <dbReference type="EMBL" id="OIQ75868.1"/>
    </source>
</evidence>
<accession>A0A1J5Q7M0</accession>
<reference evidence="1" key="1">
    <citation type="submission" date="2016-10" db="EMBL/GenBank/DDBJ databases">
        <title>Sequence of Gallionella enrichment culture.</title>
        <authorList>
            <person name="Poehlein A."/>
            <person name="Muehling M."/>
            <person name="Daniel R."/>
        </authorList>
    </citation>
    <scope>NUCLEOTIDE SEQUENCE</scope>
</reference>
<organism evidence="1">
    <name type="scientific">mine drainage metagenome</name>
    <dbReference type="NCBI Taxonomy" id="410659"/>
    <lineage>
        <taxon>unclassified sequences</taxon>
        <taxon>metagenomes</taxon>
        <taxon>ecological metagenomes</taxon>
    </lineage>
</organism>
<comment type="caution">
    <text evidence="1">The sequence shown here is derived from an EMBL/GenBank/DDBJ whole genome shotgun (WGS) entry which is preliminary data.</text>
</comment>
<name>A0A1J5Q7M0_9ZZZZ</name>
<gene>
    <name evidence="1" type="ORF">GALL_424560</name>
</gene>